<accession>A0ABP0EWS0</accession>
<dbReference type="Pfam" id="PF02886">
    <property type="entry name" value="LBP_BPI_CETP_C"/>
    <property type="match status" value="1"/>
</dbReference>
<feature type="signal peptide" evidence="1">
    <location>
        <begin position="1"/>
        <end position="18"/>
    </location>
</feature>
<evidence type="ECO:0000313" key="4">
    <source>
        <dbReference type="Proteomes" id="UP001642483"/>
    </source>
</evidence>
<dbReference type="PANTHER" id="PTHR10504">
    <property type="entry name" value="BACTERICIDAL PERMEABILITY-INCREASING BPI PROTEIN-RELATED"/>
    <property type="match status" value="1"/>
</dbReference>
<evidence type="ECO:0000313" key="3">
    <source>
        <dbReference type="EMBL" id="CAK8671877.1"/>
    </source>
</evidence>
<evidence type="ECO:0000259" key="2">
    <source>
        <dbReference type="SMART" id="SM00329"/>
    </source>
</evidence>
<dbReference type="SUPFAM" id="SSF55394">
    <property type="entry name" value="Bactericidal permeability-increasing protein, BPI"/>
    <property type="match status" value="2"/>
</dbReference>
<comment type="caution">
    <text evidence="3">The sequence shown here is derived from an EMBL/GenBank/DDBJ whole genome shotgun (WGS) entry which is preliminary data.</text>
</comment>
<evidence type="ECO:0000256" key="1">
    <source>
        <dbReference type="SAM" id="SignalP"/>
    </source>
</evidence>
<dbReference type="PANTHER" id="PTHR10504:SF131">
    <property type="entry name" value="BPI2 DOMAIN-CONTAINING PROTEIN"/>
    <property type="match status" value="1"/>
</dbReference>
<dbReference type="Gene3D" id="3.15.20.10">
    <property type="entry name" value="Bactericidal permeability-increasing protein, domain 2"/>
    <property type="match status" value="1"/>
</dbReference>
<dbReference type="SMART" id="SM00329">
    <property type="entry name" value="BPI2"/>
    <property type="match status" value="1"/>
</dbReference>
<keyword evidence="1" id="KW-0732">Signal</keyword>
<dbReference type="InterPro" id="IPR001124">
    <property type="entry name" value="Lipid-bd_serum_glycop_C"/>
</dbReference>
<proteinExistence type="predicted"/>
<sequence length="476" mass="52267">MNILACVVISFLAPAINGQSQINVQLNQRGLDFVRNVSLTTVEDQSKGFALSDVTGTFSFQTGDVTSDQSLVGMTLDNLDFKDGTLKPFAPNILLLNASMVTAVIVGLYDYRLDFFGNTIREADGQFTADVDMELLVSVELLQVENQFLSQLKSCSVRAHSVQIRTESNQPSIDVNLAIGIQPSFTRRIEDEMCDSLAQNLNQQLNSFIRTAGLSYALTLGISVDMSLFSDPRADTTSFLVPFSGKCFPDGQRDIAYSYERRQLPDVQSSTAMGHMVVGDYVIRTFMHSLYLSNALNVEIDLNDVGLPIRLDTTILSFFIPGLRSLGLGRPLRIGIVLAKPLDYRQSNEDLLVDGEIDMTFSVIENNGNIARAFVLNVTFSMSGNIVVNGTRFGANIGSLDFNIALKSSDIGNINIAPINQLLSSSLSGAFLPIFNEFFDFGIEIPSAFGFDFKNVEFQLHPNAVEFRGDIVGRQS</sequence>
<gene>
    <name evidence="3" type="ORF">CVLEPA_LOCUS908</name>
</gene>
<feature type="chain" id="PRO_5047047206" description="Lipid-binding serum glycoprotein C-terminal domain-containing protein" evidence="1">
    <location>
        <begin position="19"/>
        <end position="476"/>
    </location>
</feature>
<dbReference type="Gene3D" id="3.15.10.10">
    <property type="entry name" value="Bactericidal permeability-increasing protein, domain 1"/>
    <property type="match status" value="1"/>
</dbReference>
<keyword evidence="4" id="KW-1185">Reference proteome</keyword>
<dbReference type="InterPro" id="IPR032942">
    <property type="entry name" value="BPI/LBP/Plunc"/>
</dbReference>
<name>A0ABP0EWS0_CLALP</name>
<reference evidence="3 4" key="1">
    <citation type="submission" date="2024-02" db="EMBL/GenBank/DDBJ databases">
        <authorList>
            <person name="Daric V."/>
            <person name="Darras S."/>
        </authorList>
    </citation>
    <scope>NUCLEOTIDE SEQUENCE [LARGE SCALE GENOMIC DNA]</scope>
</reference>
<feature type="domain" description="Lipid-binding serum glycoprotein C-terminal" evidence="2">
    <location>
        <begin position="268"/>
        <end position="469"/>
    </location>
</feature>
<dbReference type="Proteomes" id="UP001642483">
    <property type="component" value="Unassembled WGS sequence"/>
</dbReference>
<dbReference type="EMBL" id="CAWYQH010000001">
    <property type="protein sequence ID" value="CAK8671877.1"/>
    <property type="molecule type" value="Genomic_DNA"/>
</dbReference>
<organism evidence="3 4">
    <name type="scientific">Clavelina lepadiformis</name>
    <name type="common">Light-bulb sea squirt</name>
    <name type="synonym">Ascidia lepadiformis</name>
    <dbReference type="NCBI Taxonomy" id="159417"/>
    <lineage>
        <taxon>Eukaryota</taxon>
        <taxon>Metazoa</taxon>
        <taxon>Chordata</taxon>
        <taxon>Tunicata</taxon>
        <taxon>Ascidiacea</taxon>
        <taxon>Aplousobranchia</taxon>
        <taxon>Clavelinidae</taxon>
        <taxon>Clavelina</taxon>
    </lineage>
</organism>
<dbReference type="InterPro" id="IPR017943">
    <property type="entry name" value="Bactericidal_perm-incr_a/b_dom"/>
</dbReference>
<protein>
    <recommendedName>
        <fullName evidence="2">Lipid-binding serum glycoprotein C-terminal domain-containing protein</fullName>
    </recommendedName>
</protein>